<reference evidence="2 3" key="1">
    <citation type="submission" date="2022-10" db="EMBL/GenBank/DDBJ databases">
        <title>Janthinobacterium sp. hw3 Genome sequencing.</title>
        <authorList>
            <person name="Park S."/>
        </authorList>
    </citation>
    <scope>NUCLEOTIDE SEQUENCE [LARGE SCALE GENOMIC DNA]</scope>
    <source>
        <strain evidence="3">hw3</strain>
    </source>
</reference>
<dbReference type="Gene3D" id="1.25.40.10">
    <property type="entry name" value="Tetratricopeptide repeat domain"/>
    <property type="match status" value="1"/>
</dbReference>
<evidence type="ECO:0000256" key="1">
    <source>
        <dbReference type="SAM" id="SignalP"/>
    </source>
</evidence>
<dbReference type="InterPro" id="IPR019734">
    <property type="entry name" value="TPR_rpt"/>
</dbReference>
<name>A0ABT5K431_9BURK</name>
<dbReference type="RefSeq" id="WP_273671642.1">
    <property type="nucleotide sequence ID" value="NZ_JAQQXR010000005.1"/>
</dbReference>
<dbReference type="InterPro" id="IPR006311">
    <property type="entry name" value="TAT_signal"/>
</dbReference>
<feature type="chain" id="PRO_5047137547" description="Tfp pilus assembly protein PilF" evidence="1">
    <location>
        <begin position="27"/>
        <end position="398"/>
    </location>
</feature>
<dbReference type="PROSITE" id="PS51318">
    <property type="entry name" value="TAT"/>
    <property type="match status" value="1"/>
</dbReference>
<dbReference type="SUPFAM" id="SSF48452">
    <property type="entry name" value="TPR-like"/>
    <property type="match status" value="1"/>
</dbReference>
<evidence type="ECO:0000313" key="2">
    <source>
        <dbReference type="EMBL" id="MDC8758846.1"/>
    </source>
</evidence>
<keyword evidence="1" id="KW-0732">Signal</keyword>
<evidence type="ECO:0008006" key="4">
    <source>
        <dbReference type="Google" id="ProtNLM"/>
    </source>
</evidence>
<evidence type="ECO:0000313" key="3">
    <source>
        <dbReference type="Proteomes" id="UP001221208"/>
    </source>
</evidence>
<gene>
    <name evidence="2" type="ORF">OIK44_14780</name>
</gene>
<comment type="caution">
    <text evidence="2">The sequence shown here is derived from an EMBL/GenBank/DDBJ whole genome shotgun (WGS) entry which is preliminary data.</text>
</comment>
<proteinExistence type="predicted"/>
<protein>
    <recommendedName>
        <fullName evidence="4">Tfp pilus assembly protein PilF</fullName>
    </recommendedName>
</protein>
<accession>A0ABT5K431</accession>
<keyword evidence="3" id="KW-1185">Reference proteome</keyword>
<dbReference type="Proteomes" id="UP001221208">
    <property type="component" value="Unassembled WGS sequence"/>
</dbReference>
<feature type="signal peptide" evidence="1">
    <location>
        <begin position="1"/>
        <end position="26"/>
    </location>
</feature>
<sequence>MNNAFSLRRRALAVCAAALAGAAAQATPYTPASGAVVVEVLPRRADPLQQELRRLRAELAASPRDVGLASRLARRYLAAARSETDPRYLGYAQAALAPWWQSTAPPPAVRLLRATLLQSTHHFAAALADLDAVVAAEPANAQAWLTRATVLTVQGEYAAATASCARLSALAGDLVSATCLSGIAGLTGRAAGAEQLLALTLGRSAGAAPEVQVWVLTLLAEMATRRGDAAAAEARFRRALALDARDSYLLGAYADFLLDQRRPAEVLNLLREQGRIDALLLRQALALRQGAGTQQALAAAEAELLARFRAAALRGDSVHQREEARFELHLRRNAPAALALARLNWAVQKEPADIRIFLEAALQARDPGAAAPVLQWIAAKGIEDVAIARLARQLRAGA</sequence>
<organism evidence="2 3">
    <name type="scientific">Janthinobacterium fluminis</name>
    <dbReference type="NCBI Taxonomy" id="2987524"/>
    <lineage>
        <taxon>Bacteria</taxon>
        <taxon>Pseudomonadati</taxon>
        <taxon>Pseudomonadota</taxon>
        <taxon>Betaproteobacteria</taxon>
        <taxon>Burkholderiales</taxon>
        <taxon>Oxalobacteraceae</taxon>
        <taxon>Janthinobacterium</taxon>
    </lineage>
</organism>
<dbReference type="EMBL" id="JAQQXR010000005">
    <property type="protein sequence ID" value="MDC8758846.1"/>
    <property type="molecule type" value="Genomic_DNA"/>
</dbReference>
<dbReference type="SMART" id="SM00028">
    <property type="entry name" value="TPR"/>
    <property type="match status" value="3"/>
</dbReference>
<dbReference type="InterPro" id="IPR011990">
    <property type="entry name" value="TPR-like_helical_dom_sf"/>
</dbReference>